<evidence type="ECO:0000313" key="4">
    <source>
        <dbReference type="Proteomes" id="UP000076842"/>
    </source>
</evidence>
<proteinExistence type="predicted"/>
<dbReference type="Pfam" id="PF12937">
    <property type="entry name" value="F-box-like"/>
    <property type="match status" value="1"/>
</dbReference>
<name>A0A165DL60_9BASI</name>
<dbReference type="OrthoDB" id="3256413at2759"/>
<protein>
    <recommendedName>
        <fullName evidence="2">F-box domain-containing protein</fullName>
    </recommendedName>
</protein>
<feature type="compositionally biased region" description="Low complexity" evidence="1">
    <location>
        <begin position="451"/>
        <end position="465"/>
    </location>
</feature>
<dbReference type="InterPro" id="IPR036047">
    <property type="entry name" value="F-box-like_dom_sf"/>
</dbReference>
<feature type="region of interest" description="Disordered" evidence="1">
    <location>
        <begin position="451"/>
        <end position="479"/>
    </location>
</feature>
<evidence type="ECO:0000256" key="1">
    <source>
        <dbReference type="SAM" id="MobiDB-lite"/>
    </source>
</evidence>
<feature type="domain" description="F-box" evidence="2">
    <location>
        <begin position="6"/>
        <end position="45"/>
    </location>
</feature>
<dbReference type="EMBL" id="KV424048">
    <property type="protein sequence ID" value="KZT53050.1"/>
    <property type="molecule type" value="Genomic_DNA"/>
</dbReference>
<feature type="compositionally biased region" description="Pro residues" evidence="1">
    <location>
        <begin position="466"/>
        <end position="479"/>
    </location>
</feature>
<accession>A0A165DL60</accession>
<dbReference type="InterPro" id="IPR001810">
    <property type="entry name" value="F-box_dom"/>
</dbReference>
<evidence type="ECO:0000313" key="3">
    <source>
        <dbReference type="EMBL" id="KZT53050.1"/>
    </source>
</evidence>
<evidence type="ECO:0000259" key="2">
    <source>
        <dbReference type="Pfam" id="PF12937"/>
    </source>
</evidence>
<sequence>MASATIESLPNELLVQIIRTNSLDVTDILRCSRLNSRFHSIVTSTVEIQYRLLLLQSGLVNNNAISSEILPFSKRFALLRAHRAAMDRLHPTRCMPIPVRMPPGYVPGSTYELVDGIYARGIKLDILTNAITFVILPSVVLGIHEPKDWTVNLGMTIHDFGIEPLMDLLVVVEAERQPQPHSPAVFPVHFLTIREGKPHPDARLPYVEFLIPNATHIVDFQEYLFIIHMCGDLVGVLFRPRIFEKAHHLVIWNWRTGAHICTYTAPSPICIASFAFLDARHILLAASHEPVSEFTFDVLRIDEEPFIEYCFHPPELEVGLNLPPPILRSSPCRVPHSGNLIAKPILPPLPFYCDLSPEYRVFSLSLEFLFEVWAQTVPQRVIGAKRYTLFAPASLFLNPAPGLIPSTVSTTHIPWSWWAQRARWLDCSADPTNSHVCHTFGMRHVRWATRTRSPLPSSSSDGTSPPATPPLLTPSPPTSPCVQVLTFPPPSLPIQPSEYITLAPRVTSFDATPIFAEEVESELPFTVHTARDRMVGLEDCEGLCVDGFERIIGLDARDESDEDETLTVCVF</sequence>
<dbReference type="AlphaFoldDB" id="A0A165DL60"/>
<gene>
    <name evidence="3" type="ORF">CALCODRAFT_65011</name>
</gene>
<keyword evidence="4" id="KW-1185">Reference proteome</keyword>
<dbReference type="InParanoid" id="A0A165DL60"/>
<reference evidence="3 4" key="1">
    <citation type="journal article" date="2016" name="Mol. Biol. Evol.">
        <title>Comparative Genomics of Early-Diverging Mushroom-Forming Fungi Provides Insights into the Origins of Lignocellulose Decay Capabilities.</title>
        <authorList>
            <person name="Nagy L.G."/>
            <person name="Riley R."/>
            <person name="Tritt A."/>
            <person name="Adam C."/>
            <person name="Daum C."/>
            <person name="Floudas D."/>
            <person name="Sun H."/>
            <person name="Yadav J.S."/>
            <person name="Pangilinan J."/>
            <person name="Larsson K.H."/>
            <person name="Matsuura K."/>
            <person name="Barry K."/>
            <person name="Labutti K."/>
            <person name="Kuo R."/>
            <person name="Ohm R.A."/>
            <person name="Bhattacharya S.S."/>
            <person name="Shirouzu T."/>
            <person name="Yoshinaga Y."/>
            <person name="Martin F.M."/>
            <person name="Grigoriev I.V."/>
            <person name="Hibbett D.S."/>
        </authorList>
    </citation>
    <scope>NUCLEOTIDE SEQUENCE [LARGE SCALE GENOMIC DNA]</scope>
    <source>
        <strain evidence="3 4">HHB12733</strain>
    </source>
</reference>
<organism evidence="3 4">
    <name type="scientific">Calocera cornea HHB12733</name>
    <dbReference type="NCBI Taxonomy" id="1353952"/>
    <lineage>
        <taxon>Eukaryota</taxon>
        <taxon>Fungi</taxon>
        <taxon>Dikarya</taxon>
        <taxon>Basidiomycota</taxon>
        <taxon>Agaricomycotina</taxon>
        <taxon>Dacrymycetes</taxon>
        <taxon>Dacrymycetales</taxon>
        <taxon>Dacrymycetaceae</taxon>
        <taxon>Calocera</taxon>
    </lineage>
</organism>
<dbReference type="SUPFAM" id="SSF81383">
    <property type="entry name" value="F-box domain"/>
    <property type="match status" value="1"/>
</dbReference>
<dbReference type="Proteomes" id="UP000076842">
    <property type="component" value="Unassembled WGS sequence"/>
</dbReference>